<evidence type="ECO:0000313" key="2">
    <source>
        <dbReference type="Proteomes" id="UP001283361"/>
    </source>
</evidence>
<dbReference type="EMBL" id="JAWDGP010005399">
    <property type="protein sequence ID" value="KAK3757258.1"/>
    <property type="molecule type" value="Genomic_DNA"/>
</dbReference>
<keyword evidence="2" id="KW-1185">Reference proteome</keyword>
<protein>
    <submittedName>
        <fullName evidence="1">Uncharacterized protein</fullName>
    </submittedName>
</protein>
<accession>A0AAE1D5J6</accession>
<evidence type="ECO:0000313" key="1">
    <source>
        <dbReference type="EMBL" id="KAK3757258.1"/>
    </source>
</evidence>
<proteinExistence type="predicted"/>
<dbReference type="Proteomes" id="UP001283361">
    <property type="component" value="Unassembled WGS sequence"/>
</dbReference>
<name>A0AAE1D5J6_9GAST</name>
<organism evidence="1 2">
    <name type="scientific">Elysia crispata</name>
    <name type="common">lettuce slug</name>
    <dbReference type="NCBI Taxonomy" id="231223"/>
    <lineage>
        <taxon>Eukaryota</taxon>
        <taxon>Metazoa</taxon>
        <taxon>Spiralia</taxon>
        <taxon>Lophotrochozoa</taxon>
        <taxon>Mollusca</taxon>
        <taxon>Gastropoda</taxon>
        <taxon>Heterobranchia</taxon>
        <taxon>Euthyneura</taxon>
        <taxon>Panpulmonata</taxon>
        <taxon>Sacoglossa</taxon>
        <taxon>Placobranchoidea</taxon>
        <taxon>Plakobranchidae</taxon>
        <taxon>Elysia</taxon>
    </lineage>
</organism>
<sequence length="79" mass="8911">MERYGPQPFGDDTIMESGISLRTTLWQSEYPSAFTIFSRLPCLGFKLHWLEGNPGVRCNEPQGLTLYRLSAAASLARIF</sequence>
<comment type="caution">
    <text evidence="1">The sequence shown here is derived from an EMBL/GenBank/DDBJ whole genome shotgun (WGS) entry which is preliminary data.</text>
</comment>
<reference evidence="1" key="1">
    <citation type="journal article" date="2023" name="G3 (Bethesda)">
        <title>A reference genome for the long-term kleptoplast-retaining sea slug Elysia crispata morphotype clarki.</title>
        <authorList>
            <person name="Eastman K.E."/>
            <person name="Pendleton A.L."/>
            <person name="Shaikh M.A."/>
            <person name="Suttiyut T."/>
            <person name="Ogas R."/>
            <person name="Tomko P."/>
            <person name="Gavelis G."/>
            <person name="Widhalm J.R."/>
            <person name="Wisecaver J.H."/>
        </authorList>
    </citation>
    <scope>NUCLEOTIDE SEQUENCE</scope>
    <source>
        <strain evidence="1">ECLA1</strain>
    </source>
</reference>
<dbReference type="AlphaFoldDB" id="A0AAE1D5J6"/>
<gene>
    <name evidence="1" type="ORF">RRG08_047449</name>
</gene>